<evidence type="ECO:0000256" key="1">
    <source>
        <dbReference type="ARBA" id="ARBA00001974"/>
    </source>
</evidence>
<dbReference type="InterPro" id="IPR036188">
    <property type="entry name" value="FAD/NAD-bd_sf"/>
</dbReference>
<sequence>MPERVRHDEEPIIFALHIKTEYTVWMASEHVDVIIVGAGLSGIGAARHLQTECPDRSYRILESRSASGGTWDLFRYPGIRSDSDMYTLGYAFKPWTEAKAIADGPSILNYIRETARENGIDRHIRYDTHVEAASWSSADARWTVKARGTGGEAIEITCNFLFMCAGYYNYARGHAPELAGADRFHGRIVHPQFWPDDLDYAGKKVVVIGSGATAVTLVPELAKQAAQVTMLQRSPTYVVSRPAEDGLANWLRAKLPAKLAYGLVRWRNVLFGMYFYKLARRKPAKVKARIIDMVQAELGPEYDVGTHFTPRYNPWDQRLCLVPDADLFVAIREGRAAVVTDTIDTFTETGIKLTSGTEIAADIVVTATGLEMQLLSDVVFTIDGVATDIAKTLNYKGMMFSDVPNLASSFGYTNASWTLKADLTAGYVCRLLNTMKARGMRQATPRIGDEVGEEPFLDFTSGYVQRALHKLPKQGDRKPWKLHQNYALDLMALKFGSIDDSMEFSNPDPASARAA</sequence>
<dbReference type="Proteomes" id="UP000266568">
    <property type="component" value="Unassembled WGS sequence"/>
</dbReference>
<accession>A0A397PIA8</accession>
<gene>
    <name evidence="8" type="ORF">DFR49_1570</name>
</gene>
<keyword evidence="9" id="KW-1185">Reference proteome</keyword>
<keyword evidence="5" id="KW-0521">NADP</keyword>
<evidence type="ECO:0000256" key="7">
    <source>
        <dbReference type="ARBA" id="ARBA00023033"/>
    </source>
</evidence>
<dbReference type="SUPFAM" id="SSF51905">
    <property type="entry name" value="FAD/NAD(P)-binding domain"/>
    <property type="match status" value="1"/>
</dbReference>
<evidence type="ECO:0000256" key="5">
    <source>
        <dbReference type="ARBA" id="ARBA00022857"/>
    </source>
</evidence>
<dbReference type="Pfam" id="PF00743">
    <property type="entry name" value="FMO-like"/>
    <property type="match status" value="1"/>
</dbReference>
<dbReference type="InterPro" id="IPR051820">
    <property type="entry name" value="FAD-binding_MO"/>
</dbReference>
<dbReference type="InterPro" id="IPR020946">
    <property type="entry name" value="Flavin_mOase-like"/>
</dbReference>
<evidence type="ECO:0000256" key="3">
    <source>
        <dbReference type="ARBA" id="ARBA00022630"/>
    </source>
</evidence>
<keyword evidence="3" id="KW-0285">Flavoprotein</keyword>
<comment type="caution">
    <text evidence="8">The sequence shown here is derived from an EMBL/GenBank/DDBJ whole genome shotgun (WGS) entry which is preliminary data.</text>
</comment>
<dbReference type="GO" id="GO:0050661">
    <property type="term" value="F:NADP binding"/>
    <property type="evidence" value="ECO:0007669"/>
    <property type="project" value="InterPro"/>
</dbReference>
<dbReference type="GO" id="GO:0050660">
    <property type="term" value="F:flavin adenine dinucleotide binding"/>
    <property type="evidence" value="ECO:0007669"/>
    <property type="project" value="InterPro"/>
</dbReference>
<evidence type="ECO:0000256" key="2">
    <source>
        <dbReference type="ARBA" id="ARBA00010139"/>
    </source>
</evidence>
<keyword evidence="7" id="KW-0503">Monooxygenase</keyword>
<name>A0A397PIA8_9SPHN</name>
<dbReference type="FunFam" id="3.50.50.60:FF:000228">
    <property type="entry name" value="FAD-containing monooxygenase EthA"/>
    <property type="match status" value="1"/>
</dbReference>
<organism evidence="8 9">
    <name type="scientific">Hephaestia caeni</name>
    <dbReference type="NCBI Taxonomy" id="645617"/>
    <lineage>
        <taxon>Bacteria</taxon>
        <taxon>Pseudomonadati</taxon>
        <taxon>Pseudomonadota</taxon>
        <taxon>Alphaproteobacteria</taxon>
        <taxon>Sphingomonadales</taxon>
        <taxon>Sphingomonadaceae</taxon>
        <taxon>Hephaestia</taxon>
    </lineage>
</organism>
<evidence type="ECO:0000313" key="8">
    <source>
        <dbReference type="EMBL" id="RIA47005.1"/>
    </source>
</evidence>
<dbReference type="AlphaFoldDB" id="A0A397PIA8"/>
<dbReference type="Gene3D" id="3.50.50.60">
    <property type="entry name" value="FAD/NAD(P)-binding domain"/>
    <property type="match status" value="1"/>
</dbReference>
<dbReference type="Pfam" id="PF13450">
    <property type="entry name" value="NAD_binding_8"/>
    <property type="match status" value="1"/>
</dbReference>
<dbReference type="PANTHER" id="PTHR43872:SF1">
    <property type="entry name" value="MONOOXYGENASE, PUTATIVE (AFU_ORTHOLOGUE AFUA_8G02570)-RELATED"/>
    <property type="match status" value="1"/>
</dbReference>
<comment type="cofactor">
    <cofactor evidence="1">
        <name>FAD</name>
        <dbReference type="ChEBI" id="CHEBI:57692"/>
    </cofactor>
</comment>
<keyword evidence="6" id="KW-0560">Oxidoreductase</keyword>
<evidence type="ECO:0000256" key="4">
    <source>
        <dbReference type="ARBA" id="ARBA00022827"/>
    </source>
</evidence>
<dbReference type="PRINTS" id="PR00411">
    <property type="entry name" value="PNDRDTASEI"/>
</dbReference>
<proteinExistence type="inferred from homology"/>
<comment type="similarity">
    <text evidence="2">Belongs to the FAD-binding monooxygenase family.</text>
</comment>
<evidence type="ECO:0000313" key="9">
    <source>
        <dbReference type="Proteomes" id="UP000266568"/>
    </source>
</evidence>
<keyword evidence="4" id="KW-0274">FAD</keyword>
<protein>
    <submittedName>
        <fullName evidence="8">Cation diffusion facilitator CzcD-associated flavoprotein CzcO</fullName>
    </submittedName>
</protein>
<dbReference type="PANTHER" id="PTHR43872">
    <property type="entry name" value="MONOOXYGENASE, PUTATIVE (AFU_ORTHOLOGUE AFUA_8G02570)-RELATED"/>
    <property type="match status" value="1"/>
</dbReference>
<dbReference type="GO" id="GO:0004499">
    <property type="term" value="F:N,N-dimethylaniline monooxygenase activity"/>
    <property type="evidence" value="ECO:0007669"/>
    <property type="project" value="InterPro"/>
</dbReference>
<dbReference type="EMBL" id="QXDC01000002">
    <property type="protein sequence ID" value="RIA47005.1"/>
    <property type="molecule type" value="Genomic_DNA"/>
</dbReference>
<reference evidence="8 9" key="1">
    <citation type="submission" date="2018-08" db="EMBL/GenBank/DDBJ databases">
        <title>Genomic Encyclopedia of Type Strains, Phase IV (KMG-IV): sequencing the most valuable type-strain genomes for metagenomic binning, comparative biology and taxonomic classification.</title>
        <authorList>
            <person name="Goeker M."/>
        </authorList>
    </citation>
    <scope>NUCLEOTIDE SEQUENCE [LARGE SCALE GENOMIC DNA]</scope>
    <source>
        <strain evidence="8 9">DSM 25527</strain>
    </source>
</reference>
<evidence type="ECO:0000256" key="6">
    <source>
        <dbReference type="ARBA" id="ARBA00023002"/>
    </source>
</evidence>